<dbReference type="InterPro" id="IPR011059">
    <property type="entry name" value="Metal-dep_hydrolase_composite"/>
</dbReference>
<gene>
    <name evidence="3" type="ORF">MQC88_11980</name>
</gene>
<evidence type="ECO:0000259" key="2">
    <source>
        <dbReference type="Pfam" id="PF07969"/>
    </source>
</evidence>
<name>A0ABT0A6Q1_9GAMM</name>
<keyword evidence="1" id="KW-0732">Signal</keyword>
<dbReference type="Gene3D" id="2.30.40.10">
    <property type="entry name" value="Urease, subunit C, domain 1"/>
    <property type="match status" value="1"/>
</dbReference>
<dbReference type="Pfam" id="PF07969">
    <property type="entry name" value="Amidohydro_3"/>
    <property type="match status" value="1"/>
</dbReference>
<feature type="signal peptide" evidence="1">
    <location>
        <begin position="1"/>
        <end position="18"/>
    </location>
</feature>
<dbReference type="PANTHER" id="PTHR22642:SF2">
    <property type="entry name" value="PROTEIN LONG AFTER FAR-RED 3"/>
    <property type="match status" value="1"/>
</dbReference>
<dbReference type="Gene3D" id="3.10.310.70">
    <property type="match status" value="1"/>
</dbReference>
<dbReference type="SUPFAM" id="SSF51556">
    <property type="entry name" value="Metallo-dependent hydrolases"/>
    <property type="match status" value="1"/>
</dbReference>
<sequence length="542" mass="57118">MRRLFASILLFASAQAAAADLVLHNGKVWTGDPAQPAASAIAIADGRIVAVGSDAQVLALASADSQRIDLQGRRVVPGINDAHTHVTLGLPSIDLKVDRAGGSAAVRAALAAQPQDGERWITADIGMDVLADPAMRRRQLDALQPNRPVLLTGWTGHGMLVNSAALQALGLSLQRVPAGGWLGRDASGDADGRVYEYAQWSPRTQLPPRPRRLRQVIAEDTATLLKLGVTSIQNMAIGTPVPDFIAAWRDSGTPLRVRVIHTPLATAPGQPLAAADVPRADAARADAARADAAYPAITVSGTKWILDGTPMEQGAAMRHAYADGGHGRLNFSQAEIAALLGEAFARRDQPLLHVSGDATLVAVLEAMQAVAAPAAWQALRPRIEHGEGLAPDLLQRAREFGIVLVQNPSHFMLPAAESAYMQAHGLQPLSAVAAAGIPLALGSDGPPSPWLNMLFAIRPASRPDQALDREQVLRAYTAGSAFAEFEEHRKGRLATGYAADLAVLSQDVLDPSLPAEALPATTSLLTVVAGAVAWRDPDWQAH</sequence>
<dbReference type="PANTHER" id="PTHR22642">
    <property type="entry name" value="IMIDAZOLONEPROPIONASE"/>
    <property type="match status" value="1"/>
</dbReference>
<reference evidence="3 4" key="1">
    <citation type="submission" date="2022-03" db="EMBL/GenBank/DDBJ databases">
        <title>Luteimonas soily sp. nov., a novel bacterium isolated from the soil.</title>
        <authorList>
            <person name="Zhang X."/>
        </authorList>
    </citation>
    <scope>NUCLEOTIDE SEQUENCE [LARGE SCALE GENOMIC DNA]</scope>
    <source>
        <strain evidence="3 4">50</strain>
    </source>
</reference>
<dbReference type="EMBL" id="JALGCL010000005">
    <property type="protein sequence ID" value="MCJ0826661.1"/>
    <property type="molecule type" value="Genomic_DNA"/>
</dbReference>
<protein>
    <submittedName>
        <fullName evidence="3">Amidohydrolase family protein</fullName>
    </submittedName>
</protein>
<feature type="chain" id="PRO_5046269834" evidence="1">
    <location>
        <begin position="19"/>
        <end position="542"/>
    </location>
</feature>
<keyword evidence="4" id="KW-1185">Reference proteome</keyword>
<feature type="domain" description="Amidohydrolase 3" evidence="2">
    <location>
        <begin position="68"/>
        <end position="532"/>
    </location>
</feature>
<organism evidence="3 4">
    <name type="scientific">Cognatiluteimonas sedimenti</name>
    <dbReference type="NCBI Taxonomy" id="2927791"/>
    <lineage>
        <taxon>Bacteria</taxon>
        <taxon>Pseudomonadati</taxon>
        <taxon>Pseudomonadota</taxon>
        <taxon>Gammaproteobacteria</taxon>
        <taxon>Lysobacterales</taxon>
        <taxon>Lysobacteraceae</taxon>
        <taxon>Cognatiluteimonas</taxon>
    </lineage>
</organism>
<dbReference type="RefSeq" id="WP_243322391.1">
    <property type="nucleotide sequence ID" value="NZ_JALGCL010000005.1"/>
</dbReference>
<evidence type="ECO:0000313" key="3">
    <source>
        <dbReference type="EMBL" id="MCJ0826661.1"/>
    </source>
</evidence>
<evidence type="ECO:0000256" key="1">
    <source>
        <dbReference type="SAM" id="SignalP"/>
    </source>
</evidence>
<proteinExistence type="predicted"/>
<accession>A0ABT0A6Q1</accession>
<dbReference type="InterPro" id="IPR013108">
    <property type="entry name" value="Amidohydro_3"/>
</dbReference>
<dbReference type="Proteomes" id="UP001165423">
    <property type="component" value="Unassembled WGS sequence"/>
</dbReference>
<comment type="caution">
    <text evidence="3">The sequence shown here is derived from an EMBL/GenBank/DDBJ whole genome shotgun (WGS) entry which is preliminary data.</text>
</comment>
<evidence type="ECO:0000313" key="4">
    <source>
        <dbReference type="Proteomes" id="UP001165423"/>
    </source>
</evidence>
<dbReference type="Gene3D" id="3.20.20.140">
    <property type="entry name" value="Metal-dependent hydrolases"/>
    <property type="match status" value="1"/>
</dbReference>
<dbReference type="InterPro" id="IPR032466">
    <property type="entry name" value="Metal_Hydrolase"/>
</dbReference>
<dbReference type="SUPFAM" id="SSF51338">
    <property type="entry name" value="Composite domain of metallo-dependent hydrolases"/>
    <property type="match status" value="1"/>
</dbReference>